<keyword evidence="2" id="KW-1185">Reference proteome</keyword>
<dbReference type="EMBL" id="ML213506">
    <property type="protein sequence ID" value="TFK54300.1"/>
    <property type="molecule type" value="Genomic_DNA"/>
</dbReference>
<name>A0A5C3NAE9_9AGAM</name>
<dbReference type="InterPro" id="IPR054208">
    <property type="entry name" value="DUF6914"/>
</dbReference>
<dbReference type="OrthoDB" id="2679825at2759"/>
<gene>
    <name evidence="1" type="ORF">OE88DRAFT_1732975</name>
</gene>
<dbReference type="AlphaFoldDB" id="A0A5C3NAE9"/>
<accession>A0A5C3NAE9</accession>
<reference evidence="1 2" key="1">
    <citation type="journal article" date="2019" name="Nat. Ecol. Evol.">
        <title>Megaphylogeny resolves global patterns of mushroom evolution.</title>
        <authorList>
            <person name="Varga T."/>
            <person name="Krizsan K."/>
            <person name="Foldi C."/>
            <person name="Dima B."/>
            <person name="Sanchez-Garcia M."/>
            <person name="Sanchez-Ramirez S."/>
            <person name="Szollosi G.J."/>
            <person name="Szarkandi J.G."/>
            <person name="Papp V."/>
            <person name="Albert L."/>
            <person name="Andreopoulos W."/>
            <person name="Angelini C."/>
            <person name="Antonin V."/>
            <person name="Barry K.W."/>
            <person name="Bougher N.L."/>
            <person name="Buchanan P."/>
            <person name="Buyck B."/>
            <person name="Bense V."/>
            <person name="Catcheside P."/>
            <person name="Chovatia M."/>
            <person name="Cooper J."/>
            <person name="Damon W."/>
            <person name="Desjardin D."/>
            <person name="Finy P."/>
            <person name="Geml J."/>
            <person name="Haridas S."/>
            <person name="Hughes K."/>
            <person name="Justo A."/>
            <person name="Karasinski D."/>
            <person name="Kautmanova I."/>
            <person name="Kiss B."/>
            <person name="Kocsube S."/>
            <person name="Kotiranta H."/>
            <person name="LaButti K.M."/>
            <person name="Lechner B.E."/>
            <person name="Liimatainen K."/>
            <person name="Lipzen A."/>
            <person name="Lukacs Z."/>
            <person name="Mihaltcheva S."/>
            <person name="Morgado L.N."/>
            <person name="Niskanen T."/>
            <person name="Noordeloos M.E."/>
            <person name="Ohm R.A."/>
            <person name="Ortiz-Santana B."/>
            <person name="Ovrebo C."/>
            <person name="Racz N."/>
            <person name="Riley R."/>
            <person name="Savchenko A."/>
            <person name="Shiryaev A."/>
            <person name="Soop K."/>
            <person name="Spirin V."/>
            <person name="Szebenyi C."/>
            <person name="Tomsovsky M."/>
            <person name="Tulloss R.E."/>
            <person name="Uehling J."/>
            <person name="Grigoriev I.V."/>
            <person name="Vagvolgyi C."/>
            <person name="Papp T."/>
            <person name="Martin F.M."/>
            <person name="Miettinen O."/>
            <person name="Hibbett D.S."/>
            <person name="Nagy L.G."/>
        </authorList>
    </citation>
    <scope>NUCLEOTIDE SEQUENCE [LARGE SCALE GENOMIC DNA]</scope>
    <source>
        <strain evidence="1 2">OMC1185</strain>
    </source>
</reference>
<dbReference type="Proteomes" id="UP000305948">
    <property type="component" value="Unassembled WGS sequence"/>
</dbReference>
<proteinExistence type="predicted"/>
<evidence type="ECO:0000313" key="2">
    <source>
        <dbReference type="Proteomes" id="UP000305948"/>
    </source>
</evidence>
<dbReference type="Pfam" id="PF21858">
    <property type="entry name" value="DUF6914"/>
    <property type="match status" value="1"/>
</dbReference>
<organism evidence="1 2">
    <name type="scientific">Heliocybe sulcata</name>
    <dbReference type="NCBI Taxonomy" id="5364"/>
    <lineage>
        <taxon>Eukaryota</taxon>
        <taxon>Fungi</taxon>
        <taxon>Dikarya</taxon>
        <taxon>Basidiomycota</taxon>
        <taxon>Agaricomycotina</taxon>
        <taxon>Agaricomycetes</taxon>
        <taxon>Gloeophyllales</taxon>
        <taxon>Gloeophyllaceae</taxon>
        <taxon>Heliocybe</taxon>
    </lineage>
</organism>
<sequence>MPAHEPSEVAALTRPTSIQRNKQRLYILFYRGGPADAQFHPVLAMAPKKPDPRKVQTWRFHLKCVMCGGVPCWGFEGSQVSNYDQRTVAALLVSKLDPGTTGMGLSGLLKEVPVPEDAGESTAAQWTCDAIKLLIERDVMPALPLLPQAIYDRGANFADRVQNVEEASVPTCDIVGVKMKSEISRA</sequence>
<protein>
    <submittedName>
        <fullName evidence="1">Uncharacterized protein</fullName>
    </submittedName>
</protein>
<evidence type="ECO:0000313" key="1">
    <source>
        <dbReference type="EMBL" id="TFK54300.1"/>
    </source>
</evidence>